<accession>A0A834I5C2</accession>
<comment type="caution">
    <text evidence="2">The sequence shown here is derived from an EMBL/GenBank/DDBJ whole genome shotgun (WGS) entry which is preliminary data.</text>
</comment>
<sequence length="70" mass="7941">MHRHATRRIPTPDTCEFPIERETGGALADYRRYVVVSLKGMVAVRRERPAIPSKQHERGQRLRADGVASS</sequence>
<reference evidence="2" key="1">
    <citation type="submission" date="2020-08" db="EMBL/GenBank/DDBJ databases">
        <title>Genome sequencing and assembly of the red palm weevil Rhynchophorus ferrugineus.</title>
        <authorList>
            <person name="Dias G.B."/>
            <person name="Bergman C.M."/>
            <person name="Manee M."/>
        </authorList>
    </citation>
    <scope>NUCLEOTIDE SEQUENCE</scope>
    <source>
        <strain evidence="2">AA-2017</strain>
        <tissue evidence="2">Whole larva</tissue>
    </source>
</reference>
<evidence type="ECO:0000313" key="2">
    <source>
        <dbReference type="EMBL" id="KAF7274847.1"/>
    </source>
</evidence>
<feature type="compositionally biased region" description="Basic and acidic residues" evidence="1">
    <location>
        <begin position="47"/>
        <end position="64"/>
    </location>
</feature>
<dbReference type="EMBL" id="JAACXV010011991">
    <property type="protein sequence ID" value="KAF7274847.1"/>
    <property type="molecule type" value="Genomic_DNA"/>
</dbReference>
<protein>
    <submittedName>
        <fullName evidence="2">Uncharacterized protein</fullName>
    </submittedName>
</protein>
<dbReference type="Proteomes" id="UP000625711">
    <property type="component" value="Unassembled WGS sequence"/>
</dbReference>
<gene>
    <name evidence="2" type="ORF">GWI33_012478</name>
</gene>
<proteinExistence type="predicted"/>
<feature type="region of interest" description="Disordered" evidence="1">
    <location>
        <begin position="47"/>
        <end position="70"/>
    </location>
</feature>
<organism evidence="2 3">
    <name type="scientific">Rhynchophorus ferrugineus</name>
    <name type="common">Red palm weevil</name>
    <name type="synonym">Curculio ferrugineus</name>
    <dbReference type="NCBI Taxonomy" id="354439"/>
    <lineage>
        <taxon>Eukaryota</taxon>
        <taxon>Metazoa</taxon>
        <taxon>Ecdysozoa</taxon>
        <taxon>Arthropoda</taxon>
        <taxon>Hexapoda</taxon>
        <taxon>Insecta</taxon>
        <taxon>Pterygota</taxon>
        <taxon>Neoptera</taxon>
        <taxon>Endopterygota</taxon>
        <taxon>Coleoptera</taxon>
        <taxon>Polyphaga</taxon>
        <taxon>Cucujiformia</taxon>
        <taxon>Curculionidae</taxon>
        <taxon>Dryophthorinae</taxon>
        <taxon>Rhynchophorus</taxon>
    </lineage>
</organism>
<evidence type="ECO:0000256" key="1">
    <source>
        <dbReference type="SAM" id="MobiDB-lite"/>
    </source>
</evidence>
<evidence type="ECO:0000313" key="3">
    <source>
        <dbReference type="Proteomes" id="UP000625711"/>
    </source>
</evidence>
<name>A0A834I5C2_RHYFE</name>
<dbReference type="AlphaFoldDB" id="A0A834I5C2"/>
<keyword evidence="3" id="KW-1185">Reference proteome</keyword>